<keyword evidence="1" id="KW-0472">Membrane</keyword>
<dbReference type="EMBL" id="VSWD01000005">
    <property type="protein sequence ID" value="KAK3102572.1"/>
    <property type="molecule type" value="Genomic_DNA"/>
</dbReference>
<feature type="transmembrane region" description="Helical" evidence="1">
    <location>
        <begin position="428"/>
        <end position="451"/>
    </location>
</feature>
<evidence type="ECO:0000259" key="3">
    <source>
        <dbReference type="Pfam" id="PF20053"/>
    </source>
</evidence>
<feature type="domain" description="Wolframin cysteine-rich" evidence="3">
    <location>
        <begin position="564"/>
        <end position="661"/>
    </location>
</feature>
<proteinExistence type="predicted"/>
<dbReference type="PRINTS" id="PR02060">
    <property type="entry name" value="WOLFFAMILY"/>
</dbReference>
<dbReference type="InterPro" id="IPR045400">
    <property type="entry name" value="Wolframin_Cys-rich"/>
</dbReference>
<dbReference type="GO" id="GO:0055074">
    <property type="term" value="P:calcium ion homeostasis"/>
    <property type="evidence" value="ECO:0007669"/>
    <property type="project" value="TreeGrafter"/>
</dbReference>
<dbReference type="GO" id="GO:0005789">
    <property type="term" value="C:endoplasmic reticulum membrane"/>
    <property type="evidence" value="ECO:0007669"/>
    <property type="project" value="TreeGrafter"/>
</dbReference>
<feature type="transmembrane region" description="Helical" evidence="1">
    <location>
        <begin position="300"/>
        <end position="317"/>
    </location>
</feature>
<dbReference type="PANTHER" id="PTHR13098:SF3">
    <property type="entry name" value="WOLFRAMIN"/>
    <property type="match status" value="1"/>
</dbReference>
<feature type="transmembrane region" description="Helical" evidence="1">
    <location>
        <begin position="351"/>
        <end position="369"/>
    </location>
</feature>
<keyword evidence="1" id="KW-1133">Transmembrane helix</keyword>
<organism evidence="4 5">
    <name type="scientific">Pinctada imbricata</name>
    <name type="common">Atlantic pearl-oyster</name>
    <name type="synonym">Pinctada martensii</name>
    <dbReference type="NCBI Taxonomy" id="66713"/>
    <lineage>
        <taxon>Eukaryota</taxon>
        <taxon>Metazoa</taxon>
        <taxon>Spiralia</taxon>
        <taxon>Lophotrochozoa</taxon>
        <taxon>Mollusca</taxon>
        <taxon>Bivalvia</taxon>
        <taxon>Autobranchia</taxon>
        <taxon>Pteriomorphia</taxon>
        <taxon>Pterioida</taxon>
        <taxon>Pterioidea</taxon>
        <taxon>Pteriidae</taxon>
        <taxon>Pinctada</taxon>
    </lineage>
</organism>
<protein>
    <recommendedName>
        <fullName evidence="6">Wolframin</fullName>
    </recommendedName>
</protein>
<dbReference type="InterPro" id="IPR011990">
    <property type="entry name" value="TPR-like_helical_dom_sf"/>
</dbReference>
<gene>
    <name evidence="4" type="ORF">FSP39_012288</name>
</gene>
<dbReference type="Pfam" id="PF20023">
    <property type="entry name" value="WSLR"/>
    <property type="match status" value="1"/>
</dbReference>
<sequence>MADEVLKLAESGDEEGQLKLGKHYLTLADTGSEDKRVENGKLGTRWLIEASRQGNEEATKKLQECLKTGTGVDASNREDIEWCTETSYTEKKIRYAAKGLFKSLNDTHSEVMSKADYVEAVKKFTGGDILEEKLLLAAGKKIGDQINETEFVKVLSKKIQGQITLTSSEVSDKSEGYKKAGIIEKAIKYPRETASALFDVGLETVSKEGMSWVTSLIPTNQIYLLSVFFLYSFISTRLLFLLVPLVVFYIAMGIMCVTTLQMFYKKRKQREAAHLANALKKYDVGLNVEETKSQYTWNSLTPYIVYFGALPLLIVSFSLANKLYIPCSEFCVLAGILSGVCFTALSDSYDLITLLAMGCSVLSALPTFLHHFPQIPVLTAALTFVCGSPFSIDCGAGFKINFGIPSLAYVIVPLFFVVMAAQKSWQGVYRVLIPHLVCYFWFHLMLSFFPFSTWKGLIRASVGYVLLPLLMPIILLLIFIGALYAVYKLFQTAIFGKLFITLLLGSVPILLTQTKMLLGKQMEKKIRSVKVIVMVIFGVLALIPVIFIKLPSAKSVSTFEMTPEEYVSFCGPGAGNTAPYQMKCNHIQGQKVTWSGELIGAKVTKISNYVEPLMSGLPSFLTDQLRCIYGTEFGDCDKIKSEVDRELCTLMKSLGHDCHLKGHDTYNFAIQVKLEGFDGTVILDAGDSYKNTIVALQAGDTIKFTGNLVDGLGTSSLGIKLKQLSCTSRELDVMMEMEEEDPEEILMREMNGAIAVAFNFFWYPLVEYSP</sequence>
<dbReference type="InterPro" id="IPR026209">
    <property type="entry name" value="Wolframin_fam"/>
</dbReference>
<dbReference type="AlphaFoldDB" id="A0AA89CAL4"/>
<dbReference type="Proteomes" id="UP001186944">
    <property type="component" value="Unassembled WGS sequence"/>
</dbReference>
<keyword evidence="5" id="KW-1185">Reference proteome</keyword>
<feature type="transmembrane region" description="Helical" evidence="1">
    <location>
        <begin position="375"/>
        <end position="392"/>
    </location>
</feature>
<dbReference type="GO" id="GO:0030968">
    <property type="term" value="P:endoplasmic reticulum unfolded protein response"/>
    <property type="evidence" value="ECO:0007669"/>
    <property type="project" value="TreeGrafter"/>
</dbReference>
<feature type="transmembrane region" description="Helical" evidence="1">
    <location>
        <begin position="323"/>
        <end position="344"/>
    </location>
</feature>
<evidence type="ECO:0000313" key="4">
    <source>
        <dbReference type="EMBL" id="KAK3102572.1"/>
    </source>
</evidence>
<keyword evidence="1" id="KW-0812">Transmembrane</keyword>
<feature type="transmembrane region" description="Helical" evidence="1">
    <location>
        <begin position="463"/>
        <end position="487"/>
    </location>
</feature>
<feature type="transmembrane region" description="Helical" evidence="1">
    <location>
        <begin position="531"/>
        <end position="550"/>
    </location>
</feature>
<dbReference type="Pfam" id="PF19913">
    <property type="entry name" value="WCOB"/>
    <property type="match status" value="1"/>
</dbReference>
<feature type="transmembrane region" description="Helical" evidence="1">
    <location>
        <begin position="246"/>
        <end position="264"/>
    </location>
</feature>
<name>A0AA89CAL4_PINIB</name>
<evidence type="ECO:0000256" key="1">
    <source>
        <dbReference type="SAM" id="Phobius"/>
    </source>
</evidence>
<dbReference type="Pfam" id="PF20053">
    <property type="entry name" value="WC-rich"/>
    <property type="match status" value="1"/>
</dbReference>
<comment type="caution">
    <text evidence="4">The sequence shown here is derived from an EMBL/GenBank/DDBJ whole genome shotgun (WGS) entry which is preliminary data.</text>
</comment>
<reference evidence="4" key="1">
    <citation type="submission" date="2019-08" db="EMBL/GenBank/DDBJ databases">
        <title>The improved chromosome-level genome for the pearl oyster Pinctada fucata martensii using PacBio sequencing and Hi-C.</title>
        <authorList>
            <person name="Zheng Z."/>
        </authorList>
    </citation>
    <scope>NUCLEOTIDE SEQUENCE</scope>
    <source>
        <strain evidence="4">ZZ-2019</strain>
        <tissue evidence="4">Adductor muscle</tissue>
    </source>
</reference>
<evidence type="ECO:0008006" key="6">
    <source>
        <dbReference type="Google" id="ProtNLM"/>
    </source>
</evidence>
<dbReference type="PANTHER" id="PTHR13098">
    <property type="entry name" value="WOLFRAMIN"/>
    <property type="match status" value="1"/>
</dbReference>
<dbReference type="InterPro" id="IPR045458">
    <property type="entry name" value="Wolframin_Sel1-like_rpt"/>
</dbReference>
<feature type="transmembrane region" description="Helical" evidence="1">
    <location>
        <begin position="493"/>
        <end position="511"/>
    </location>
</feature>
<feature type="domain" description="Wolframin OB-fold" evidence="2">
    <location>
        <begin position="663"/>
        <end position="768"/>
    </location>
</feature>
<feature type="transmembrane region" description="Helical" evidence="1">
    <location>
        <begin position="404"/>
        <end position="422"/>
    </location>
</feature>
<evidence type="ECO:0000313" key="5">
    <source>
        <dbReference type="Proteomes" id="UP001186944"/>
    </source>
</evidence>
<dbReference type="Gene3D" id="1.25.40.10">
    <property type="entry name" value="Tetratricopeptide repeat domain"/>
    <property type="match status" value="1"/>
</dbReference>
<dbReference type="InterPro" id="IPR045461">
    <property type="entry name" value="Wolframin_OB_fold"/>
</dbReference>
<accession>A0AA89CAL4</accession>
<evidence type="ECO:0000259" key="2">
    <source>
        <dbReference type="Pfam" id="PF19913"/>
    </source>
</evidence>